<name>A0A4R1BHL8_9ACTN</name>
<dbReference type="InterPro" id="IPR045079">
    <property type="entry name" value="Oxoprolinase-like"/>
</dbReference>
<dbReference type="Pfam" id="PF19278">
    <property type="entry name" value="Hydant_A_C"/>
    <property type="match status" value="1"/>
</dbReference>
<keyword evidence="5" id="KW-1185">Reference proteome</keyword>
<organism evidence="4 5">
    <name type="scientific">Rubrobacter taiwanensis</name>
    <dbReference type="NCBI Taxonomy" id="185139"/>
    <lineage>
        <taxon>Bacteria</taxon>
        <taxon>Bacillati</taxon>
        <taxon>Actinomycetota</taxon>
        <taxon>Rubrobacteria</taxon>
        <taxon>Rubrobacterales</taxon>
        <taxon>Rubrobacteraceae</taxon>
        <taxon>Rubrobacter</taxon>
    </lineage>
</organism>
<feature type="domain" description="Acetophenone carboxylase-like C-terminal" evidence="3">
    <location>
        <begin position="496"/>
        <end position="664"/>
    </location>
</feature>
<evidence type="ECO:0000259" key="1">
    <source>
        <dbReference type="Pfam" id="PF01968"/>
    </source>
</evidence>
<dbReference type="EMBL" id="SKBU01000015">
    <property type="protein sequence ID" value="TCJ16711.1"/>
    <property type="molecule type" value="Genomic_DNA"/>
</dbReference>
<dbReference type="Pfam" id="PF05378">
    <property type="entry name" value="Hydant_A_N"/>
    <property type="match status" value="1"/>
</dbReference>
<dbReference type="RefSeq" id="WP_132690821.1">
    <property type="nucleotide sequence ID" value="NZ_SKBU01000015.1"/>
</dbReference>
<dbReference type="Pfam" id="PF01968">
    <property type="entry name" value="Hydantoinase_A"/>
    <property type="match status" value="1"/>
</dbReference>
<gene>
    <name evidence="4" type="ORF">E0L93_08230</name>
</gene>
<protein>
    <submittedName>
        <fullName evidence="4">Hydantoinase/oxoprolinase family protein</fullName>
    </submittedName>
</protein>
<evidence type="ECO:0000259" key="3">
    <source>
        <dbReference type="Pfam" id="PF19278"/>
    </source>
</evidence>
<sequence>MADYRVSIDIGGTFTDFVVYDQGRERAFTGKVLSTPDDPARGVVSGLADLIADLEGISFLVHGTTVGLNAFLERRGTRVLLITTEGFRDVYTIARGDRKKLFALQYRKPRGLVPPEDIHTVRERMLYDGSVQEPLREEDFGPIIERIEREGIDSVAVCFLYSYLNPEHELRAREILRERVPGLSVTLSHEIASEWREYERSSSAVLNAYIAPTVERYLKSLDGQLKDRGVPARLHVMQSNGGVMTAAAARELPIQTLLSGPVGGTIGGQALSRTLNRPNLLCVDMGGTSFDASLIVNGRPSVSTETELEGLPVLMSLVDIHTIGAGGGSLAYLEAGALRVGPRSAGADPGPVCYGRGGTQPTVTDANLLLGRMNPDYFLGGAMALDRAAAEREIGRVARELNLGAEELAEGMLAIINAKMAEAMRTITVEQGVDPREYSLVAFGGAGPMHAVALAEELEIGEVIVPWAPGTFSAWGMLQTDIRHDVTRTFYRPMEASVAGDLESAYTELEEQAREILRDEEVPEGRMHLLRTADMRYVGQEYFVNVELPGGGFDAETLEEIADRFHAAYRTRYGHSTPGAPVEFVNLRVAALGELERRVIGFRPPAGGGHEEVRGVVFEGERVPAKIFRRDRLPTGSGVSGPAVVEEETSTTVIPPGWRARVDELGNMIITPEEE</sequence>
<dbReference type="PANTHER" id="PTHR11365">
    <property type="entry name" value="5-OXOPROLINASE RELATED"/>
    <property type="match status" value="1"/>
</dbReference>
<comment type="caution">
    <text evidence="4">The sequence shown here is derived from an EMBL/GenBank/DDBJ whole genome shotgun (WGS) entry which is preliminary data.</text>
</comment>
<dbReference type="GO" id="GO:0017168">
    <property type="term" value="F:5-oxoprolinase (ATP-hydrolyzing) activity"/>
    <property type="evidence" value="ECO:0007669"/>
    <property type="project" value="TreeGrafter"/>
</dbReference>
<evidence type="ECO:0000313" key="4">
    <source>
        <dbReference type="EMBL" id="TCJ16711.1"/>
    </source>
</evidence>
<feature type="domain" description="Hydantoinase/oxoprolinase N-terminal" evidence="2">
    <location>
        <begin position="5"/>
        <end position="179"/>
    </location>
</feature>
<dbReference type="AlphaFoldDB" id="A0A4R1BHL8"/>
<dbReference type="PANTHER" id="PTHR11365:SF23">
    <property type="entry name" value="HYPOTHETICAL 5-OXOPROLINASE (EUROFUNG)-RELATED"/>
    <property type="match status" value="1"/>
</dbReference>
<reference evidence="4 5" key="1">
    <citation type="submission" date="2019-03" db="EMBL/GenBank/DDBJ databases">
        <title>Whole genome sequence of a novel Rubrobacter taiwanensis strain, isolated from Yellowstone National Park.</title>
        <authorList>
            <person name="Freed S."/>
            <person name="Ramaley R.F."/>
            <person name="Kyndt J.A."/>
        </authorList>
    </citation>
    <scope>NUCLEOTIDE SEQUENCE [LARGE SCALE GENOMIC DNA]</scope>
    <source>
        <strain evidence="4 5">Yellowstone</strain>
    </source>
</reference>
<evidence type="ECO:0000259" key="2">
    <source>
        <dbReference type="Pfam" id="PF05378"/>
    </source>
</evidence>
<dbReference type="SUPFAM" id="SSF53067">
    <property type="entry name" value="Actin-like ATPase domain"/>
    <property type="match status" value="1"/>
</dbReference>
<feature type="domain" description="Hydantoinase A/oxoprolinase" evidence="1">
    <location>
        <begin position="200"/>
        <end position="485"/>
    </location>
</feature>
<dbReference type="OrthoDB" id="9768323at2"/>
<dbReference type="GO" id="GO:0005829">
    <property type="term" value="C:cytosol"/>
    <property type="evidence" value="ECO:0007669"/>
    <property type="project" value="TreeGrafter"/>
</dbReference>
<dbReference type="GO" id="GO:0006749">
    <property type="term" value="P:glutathione metabolic process"/>
    <property type="evidence" value="ECO:0007669"/>
    <property type="project" value="TreeGrafter"/>
</dbReference>
<proteinExistence type="predicted"/>
<dbReference type="InterPro" id="IPR049517">
    <property type="entry name" value="ACX-like_C"/>
</dbReference>
<dbReference type="InterPro" id="IPR043129">
    <property type="entry name" value="ATPase_NBD"/>
</dbReference>
<dbReference type="InterPro" id="IPR008040">
    <property type="entry name" value="Hydant_A_N"/>
</dbReference>
<dbReference type="InterPro" id="IPR002821">
    <property type="entry name" value="Hydantoinase_A"/>
</dbReference>
<evidence type="ECO:0000313" key="5">
    <source>
        <dbReference type="Proteomes" id="UP000295244"/>
    </source>
</evidence>
<accession>A0A4R1BHL8</accession>
<dbReference type="Proteomes" id="UP000295244">
    <property type="component" value="Unassembled WGS sequence"/>
</dbReference>